<organism evidence="2 3">
    <name type="scientific">Candidatus Amulumruptor caecigallinarius</name>
    <dbReference type="NCBI Taxonomy" id="2109911"/>
    <lineage>
        <taxon>Bacteria</taxon>
        <taxon>Pseudomonadati</taxon>
        <taxon>Bacteroidota</taxon>
        <taxon>Bacteroidia</taxon>
        <taxon>Bacteroidales</taxon>
        <taxon>Muribaculaceae</taxon>
        <taxon>Candidatus Amulumruptor</taxon>
    </lineage>
</organism>
<evidence type="ECO:0000256" key="1">
    <source>
        <dbReference type="SAM" id="Phobius"/>
    </source>
</evidence>
<keyword evidence="1" id="KW-1133">Transmembrane helix</keyword>
<evidence type="ECO:0000313" key="3">
    <source>
        <dbReference type="Proteomes" id="UP000711407"/>
    </source>
</evidence>
<dbReference type="InterPro" id="IPR008523">
    <property type="entry name" value="DUF805"/>
</dbReference>
<gene>
    <name evidence="2" type="ORF">K8V47_04835</name>
</gene>
<feature type="transmembrane region" description="Helical" evidence="1">
    <location>
        <begin position="94"/>
        <end position="111"/>
    </location>
</feature>
<dbReference type="PANTHER" id="PTHR34980">
    <property type="entry name" value="INNER MEMBRANE PROTEIN-RELATED-RELATED"/>
    <property type="match status" value="1"/>
</dbReference>
<keyword evidence="1" id="KW-0472">Membrane</keyword>
<dbReference type="EMBL" id="DYXT01000027">
    <property type="protein sequence ID" value="HJE39065.1"/>
    <property type="molecule type" value="Genomic_DNA"/>
</dbReference>
<dbReference type="PANTHER" id="PTHR34980:SF2">
    <property type="entry name" value="INNER MEMBRANE PROTEIN YHAH-RELATED"/>
    <property type="match status" value="1"/>
</dbReference>
<dbReference type="Pfam" id="PF05656">
    <property type="entry name" value="DUF805"/>
    <property type="match status" value="1"/>
</dbReference>
<dbReference type="AlphaFoldDB" id="A0A921E8E9"/>
<protein>
    <submittedName>
        <fullName evidence="2">DUF805 domain-containing protein</fullName>
    </submittedName>
</protein>
<reference evidence="2" key="2">
    <citation type="submission" date="2021-09" db="EMBL/GenBank/DDBJ databases">
        <authorList>
            <person name="Gilroy R."/>
        </authorList>
    </citation>
    <scope>NUCLEOTIDE SEQUENCE</scope>
    <source>
        <strain evidence="2">4100</strain>
    </source>
</reference>
<feature type="transmembrane region" description="Helical" evidence="1">
    <location>
        <begin position="64"/>
        <end position="82"/>
    </location>
</feature>
<keyword evidence="1" id="KW-0812">Transmembrane</keyword>
<comment type="caution">
    <text evidence="2">The sequence shown here is derived from an EMBL/GenBank/DDBJ whole genome shotgun (WGS) entry which is preliminary data.</text>
</comment>
<name>A0A921E8E9_9BACT</name>
<dbReference type="Proteomes" id="UP000711407">
    <property type="component" value="Unassembled WGS sequence"/>
</dbReference>
<dbReference type="GO" id="GO:0005886">
    <property type="term" value="C:plasma membrane"/>
    <property type="evidence" value="ECO:0007669"/>
    <property type="project" value="TreeGrafter"/>
</dbReference>
<accession>A0A921E8E9</accession>
<sequence length="130" mass="14699">MDQNYYPVPTPPMTFQEAVKKAFDNYCNFSGRATRAEYWWFFLFQFLVGFVFGLLGFASSVFSIVGNLVSLALLLPSLGLAWRRMHDIGKGGGWFFINFIPLVGNIIWIVWCCQPSEPTANRFGDVPANA</sequence>
<reference evidence="2" key="1">
    <citation type="journal article" date="2021" name="PeerJ">
        <title>Extensive microbial diversity within the chicken gut microbiome revealed by metagenomics and culture.</title>
        <authorList>
            <person name="Gilroy R."/>
            <person name="Ravi A."/>
            <person name="Getino M."/>
            <person name="Pursley I."/>
            <person name="Horton D.L."/>
            <person name="Alikhan N.F."/>
            <person name="Baker D."/>
            <person name="Gharbi K."/>
            <person name="Hall N."/>
            <person name="Watson M."/>
            <person name="Adriaenssens E.M."/>
            <person name="Foster-Nyarko E."/>
            <person name="Jarju S."/>
            <person name="Secka A."/>
            <person name="Antonio M."/>
            <person name="Oren A."/>
            <person name="Chaudhuri R.R."/>
            <person name="La Ragione R."/>
            <person name="Hildebrand F."/>
            <person name="Pallen M.J."/>
        </authorList>
    </citation>
    <scope>NUCLEOTIDE SEQUENCE</scope>
    <source>
        <strain evidence="2">4100</strain>
    </source>
</reference>
<feature type="transmembrane region" description="Helical" evidence="1">
    <location>
        <begin position="38"/>
        <end position="58"/>
    </location>
</feature>
<proteinExistence type="predicted"/>
<evidence type="ECO:0000313" key="2">
    <source>
        <dbReference type="EMBL" id="HJE39065.1"/>
    </source>
</evidence>